<evidence type="ECO:0000313" key="2">
    <source>
        <dbReference type="EnsemblPlants" id="LPERR11G02400.1"/>
    </source>
</evidence>
<organism evidence="2 3">
    <name type="scientific">Leersia perrieri</name>
    <dbReference type="NCBI Taxonomy" id="77586"/>
    <lineage>
        <taxon>Eukaryota</taxon>
        <taxon>Viridiplantae</taxon>
        <taxon>Streptophyta</taxon>
        <taxon>Embryophyta</taxon>
        <taxon>Tracheophyta</taxon>
        <taxon>Spermatophyta</taxon>
        <taxon>Magnoliopsida</taxon>
        <taxon>Liliopsida</taxon>
        <taxon>Poales</taxon>
        <taxon>Poaceae</taxon>
        <taxon>BOP clade</taxon>
        <taxon>Oryzoideae</taxon>
        <taxon>Oryzeae</taxon>
        <taxon>Oryzinae</taxon>
        <taxon>Leersia</taxon>
    </lineage>
</organism>
<dbReference type="HOGENOM" id="CLU_1605117_0_0_1"/>
<dbReference type="eggNOG" id="ENOG502R695">
    <property type="taxonomic scope" value="Eukaryota"/>
</dbReference>
<evidence type="ECO:0000313" key="3">
    <source>
        <dbReference type="Proteomes" id="UP000032180"/>
    </source>
</evidence>
<dbReference type="EnsemblPlants" id="LPERR11G02400.1">
    <property type="protein sequence ID" value="LPERR11G02400.1"/>
    <property type="gene ID" value="LPERR11G02400"/>
</dbReference>
<proteinExistence type="predicted"/>
<feature type="compositionally biased region" description="Basic and acidic residues" evidence="1">
    <location>
        <begin position="1"/>
        <end position="11"/>
    </location>
</feature>
<dbReference type="Gramene" id="LPERR11G02400.1">
    <property type="protein sequence ID" value="LPERR11G02400.1"/>
    <property type="gene ID" value="LPERR11G02400"/>
</dbReference>
<keyword evidence="3" id="KW-1185">Reference proteome</keyword>
<feature type="region of interest" description="Disordered" evidence="1">
    <location>
        <begin position="1"/>
        <end position="23"/>
    </location>
</feature>
<sequence length="166" mass="18456">MELEEEREHDQIQAGDLGIVGRGGDSNEGRGQFAYLVAYSKPYAVYSVGIAATSSPSQRTKRKRLRRIARLPTAAGGKTFTSVRSIHRAWIVGVGGDPGDTIIFDTRTEEVIHGPILNSTKWCPILMAVGDKPWGTYAFDTNSLDPYEWHKVDDKRLPFIDRATPH</sequence>
<dbReference type="InterPro" id="IPR012871">
    <property type="entry name" value="DUF1668_ORYSA"/>
</dbReference>
<evidence type="ECO:0000256" key="1">
    <source>
        <dbReference type="SAM" id="MobiDB-lite"/>
    </source>
</evidence>
<dbReference type="Proteomes" id="UP000032180">
    <property type="component" value="Chromosome 11"/>
</dbReference>
<name>A0A0D9XNZ8_9ORYZ</name>
<reference evidence="2 3" key="1">
    <citation type="submission" date="2012-08" db="EMBL/GenBank/DDBJ databases">
        <title>Oryza genome evolution.</title>
        <authorList>
            <person name="Wing R.A."/>
        </authorList>
    </citation>
    <scope>NUCLEOTIDE SEQUENCE</scope>
</reference>
<accession>A0A0D9XNZ8</accession>
<reference evidence="2" key="3">
    <citation type="submission" date="2015-04" db="UniProtKB">
        <authorList>
            <consortium name="EnsemblPlants"/>
        </authorList>
    </citation>
    <scope>IDENTIFICATION</scope>
</reference>
<protein>
    <submittedName>
        <fullName evidence="2">Uncharacterized protein</fullName>
    </submittedName>
</protein>
<reference evidence="3" key="2">
    <citation type="submission" date="2013-12" db="EMBL/GenBank/DDBJ databases">
        <authorList>
            <person name="Yu Y."/>
            <person name="Lee S."/>
            <person name="de Baynast K."/>
            <person name="Wissotski M."/>
            <person name="Liu L."/>
            <person name="Talag J."/>
            <person name="Goicoechea J."/>
            <person name="Angelova A."/>
            <person name="Jetty R."/>
            <person name="Kudrna D."/>
            <person name="Golser W."/>
            <person name="Rivera L."/>
            <person name="Zhang J."/>
            <person name="Wing R."/>
        </authorList>
    </citation>
    <scope>NUCLEOTIDE SEQUENCE</scope>
</reference>
<dbReference type="Pfam" id="PF07893">
    <property type="entry name" value="DUF1668"/>
    <property type="match status" value="2"/>
</dbReference>
<dbReference type="AlphaFoldDB" id="A0A0D9XNZ8"/>